<keyword evidence="2" id="KW-0229">DNA integration</keyword>
<dbReference type="InterPro" id="IPR011010">
    <property type="entry name" value="DNA_brk_join_enz"/>
</dbReference>
<evidence type="ECO:0000256" key="2">
    <source>
        <dbReference type="ARBA" id="ARBA00022908"/>
    </source>
</evidence>
<name>A0ABT6Y8K1_9BACT</name>
<evidence type="ECO:0000313" key="8">
    <source>
        <dbReference type="EMBL" id="MDI9859898.1"/>
    </source>
</evidence>
<dbReference type="Gene3D" id="1.10.443.10">
    <property type="entry name" value="Intergrase catalytic core"/>
    <property type="match status" value="1"/>
</dbReference>
<keyword evidence="9" id="KW-1185">Reference proteome</keyword>
<dbReference type="InterPro" id="IPR013762">
    <property type="entry name" value="Integrase-like_cat_sf"/>
</dbReference>
<accession>A0ABT6Y8K1</accession>
<dbReference type="EMBL" id="JASHIF010000009">
    <property type="protein sequence ID" value="MDI9859898.1"/>
    <property type="molecule type" value="Genomic_DNA"/>
</dbReference>
<dbReference type="Pfam" id="PF00589">
    <property type="entry name" value="Phage_integrase"/>
    <property type="match status" value="1"/>
</dbReference>
<dbReference type="Proteomes" id="UP001236507">
    <property type="component" value="Unassembled WGS sequence"/>
</dbReference>
<feature type="domain" description="Tyr recombinase" evidence="6">
    <location>
        <begin position="211"/>
        <end position="394"/>
    </location>
</feature>
<dbReference type="InterPro" id="IPR044068">
    <property type="entry name" value="CB"/>
</dbReference>
<proteinExistence type="inferred from homology"/>
<keyword evidence="4" id="KW-0233">DNA recombination</keyword>
<comment type="similarity">
    <text evidence="1">Belongs to the 'phage' integrase family.</text>
</comment>
<evidence type="ECO:0000256" key="4">
    <source>
        <dbReference type="ARBA" id="ARBA00023172"/>
    </source>
</evidence>
<evidence type="ECO:0000256" key="3">
    <source>
        <dbReference type="ARBA" id="ARBA00023125"/>
    </source>
</evidence>
<dbReference type="Gene3D" id="1.10.150.130">
    <property type="match status" value="1"/>
</dbReference>
<keyword evidence="3 5" id="KW-0238">DNA-binding</keyword>
<comment type="caution">
    <text evidence="8">The sequence shown here is derived from an EMBL/GenBank/DDBJ whole genome shotgun (WGS) entry which is preliminary data.</text>
</comment>
<dbReference type="RefSeq" id="WP_283344758.1">
    <property type="nucleotide sequence ID" value="NZ_JASHIF010000009.1"/>
</dbReference>
<gene>
    <name evidence="8" type="ORF">QM524_11815</name>
</gene>
<dbReference type="InterPro" id="IPR002104">
    <property type="entry name" value="Integrase_catalytic"/>
</dbReference>
<dbReference type="InterPro" id="IPR004107">
    <property type="entry name" value="Integrase_SAM-like_N"/>
</dbReference>
<protein>
    <submittedName>
        <fullName evidence="8">Phage integrase N-terminal SAM-like domain-containing protein</fullName>
    </submittedName>
</protein>
<evidence type="ECO:0000259" key="6">
    <source>
        <dbReference type="PROSITE" id="PS51898"/>
    </source>
</evidence>
<dbReference type="PROSITE" id="PS51898">
    <property type="entry name" value="TYR_RECOMBINASE"/>
    <property type="match status" value="1"/>
</dbReference>
<evidence type="ECO:0000313" key="9">
    <source>
        <dbReference type="Proteomes" id="UP001236507"/>
    </source>
</evidence>
<evidence type="ECO:0000256" key="5">
    <source>
        <dbReference type="PROSITE-ProRule" id="PRU01248"/>
    </source>
</evidence>
<dbReference type="SUPFAM" id="SSF56349">
    <property type="entry name" value="DNA breaking-rejoining enzymes"/>
    <property type="match status" value="1"/>
</dbReference>
<feature type="domain" description="Core-binding (CB)" evidence="7">
    <location>
        <begin position="99"/>
        <end position="191"/>
    </location>
</feature>
<evidence type="ECO:0000259" key="7">
    <source>
        <dbReference type="PROSITE" id="PS51900"/>
    </source>
</evidence>
<dbReference type="CDD" id="cd00397">
    <property type="entry name" value="DNA_BRE_C"/>
    <property type="match status" value="1"/>
</dbReference>
<evidence type="ECO:0000256" key="1">
    <source>
        <dbReference type="ARBA" id="ARBA00008857"/>
    </source>
</evidence>
<dbReference type="PROSITE" id="PS51900">
    <property type="entry name" value="CB"/>
    <property type="match status" value="1"/>
</dbReference>
<organism evidence="8 9">
    <name type="scientific">Flectobacillus roseus</name>
    <dbReference type="NCBI Taxonomy" id="502259"/>
    <lineage>
        <taxon>Bacteria</taxon>
        <taxon>Pseudomonadati</taxon>
        <taxon>Bacteroidota</taxon>
        <taxon>Cytophagia</taxon>
        <taxon>Cytophagales</taxon>
        <taxon>Flectobacillaceae</taxon>
        <taxon>Flectobacillus</taxon>
    </lineage>
</organism>
<dbReference type="PANTHER" id="PTHR30349">
    <property type="entry name" value="PHAGE INTEGRASE-RELATED"/>
    <property type="match status" value="1"/>
</dbReference>
<dbReference type="PANTHER" id="PTHR30349:SF41">
    <property type="entry name" value="INTEGRASE_RECOMBINASE PROTEIN MJ0367-RELATED"/>
    <property type="match status" value="1"/>
</dbReference>
<dbReference type="InterPro" id="IPR050090">
    <property type="entry name" value="Tyrosine_recombinase_XerCD"/>
</dbReference>
<dbReference type="Pfam" id="PF02899">
    <property type="entry name" value="Phage_int_SAM_1"/>
    <property type="match status" value="1"/>
</dbReference>
<reference evidence="8 9" key="1">
    <citation type="submission" date="2023-05" db="EMBL/GenBank/DDBJ databases">
        <title>Novel species of genus Flectobacillus isolated from stream in China.</title>
        <authorList>
            <person name="Lu H."/>
        </authorList>
    </citation>
    <scope>NUCLEOTIDE SEQUENCE [LARGE SCALE GENOMIC DNA]</scope>
    <source>
        <strain evidence="8 9">KCTC 42575</strain>
    </source>
</reference>
<sequence>MAVKASKEEYKYEFRLPRLNDYNGDISKPWLITFYIWNIDLAKLERKRLTSKGATAQERYKDSRNLIKEISTWLKNGAYTVDKKKKVLPASPQAEEKKSTVFDYVSLFLKFTQNTKKRNTLRTYKSHLKRYTNFLIKYYPNFREVTEFSSQMAFEFFDHLLKTRREGGLELSNKTTKTSIGTMSIFFNFLMRRKIVKENPFTEMESLPIEIGKRVAFADTDRALIKTYLTETNPNPQLWLYLAIMYYTFLRPGEEVRNLKIGDIGEHYIRVRSDDAKNRKTQYVQISRGLEELIQEYKLRDYDPELYIFTLQGRPGLKCPGDRWFYLQHAKVLDALNLKNKNYSQYSWKDTGVIALYRATKDIKLIQRMCRHSSLEQTDKYLKSLGMFLESEILESFPAL</sequence>
<dbReference type="InterPro" id="IPR010998">
    <property type="entry name" value="Integrase_recombinase_N"/>
</dbReference>